<dbReference type="EMBL" id="JAYRBN010000007">
    <property type="protein sequence ID" value="KAL2751476.1"/>
    <property type="molecule type" value="Genomic_DNA"/>
</dbReference>
<gene>
    <name evidence="1" type="ORF">V1477_000634</name>
</gene>
<evidence type="ECO:0000313" key="1">
    <source>
        <dbReference type="EMBL" id="KAL2751476.1"/>
    </source>
</evidence>
<evidence type="ECO:0000313" key="2">
    <source>
        <dbReference type="Proteomes" id="UP001607303"/>
    </source>
</evidence>
<protein>
    <submittedName>
        <fullName evidence="1">Uncharacterized protein</fullName>
    </submittedName>
</protein>
<accession>A0ABD2D289</accession>
<proteinExistence type="predicted"/>
<reference evidence="1 2" key="1">
    <citation type="journal article" date="2024" name="Ann. Entomol. Soc. Am.">
        <title>Genomic analyses of the southern and eastern yellowjacket wasps (Hymenoptera: Vespidae) reveal evolutionary signatures of social life.</title>
        <authorList>
            <person name="Catto M.A."/>
            <person name="Caine P.B."/>
            <person name="Orr S.E."/>
            <person name="Hunt B.G."/>
            <person name="Goodisman M.A.D."/>
        </authorList>
    </citation>
    <scope>NUCLEOTIDE SEQUENCE [LARGE SCALE GENOMIC DNA]</scope>
    <source>
        <strain evidence="1">232</strain>
        <tissue evidence="1">Head and thorax</tissue>
    </source>
</reference>
<organism evidence="1 2">
    <name type="scientific">Vespula maculifrons</name>
    <name type="common">Eastern yellow jacket</name>
    <name type="synonym">Wasp</name>
    <dbReference type="NCBI Taxonomy" id="7453"/>
    <lineage>
        <taxon>Eukaryota</taxon>
        <taxon>Metazoa</taxon>
        <taxon>Ecdysozoa</taxon>
        <taxon>Arthropoda</taxon>
        <taxon>Hexapoda</taxon>
        <taxon>Insecta</taxon>
        <taxon>Pterygota</taxon>
        <taxon>Neoptera</taxon>
        <taxon>Endopterygota</taxon>
        <taxon>Hymenoptera</taxon>
        <taxon>Apocrita</taxon>
        <taxon>Aculeata</taxon>
        <taxon>Vespoidea</taxon>
        <taxon>Vespidae</taxon>
        <taxon>Vespinae</taxon>
        <taxon>Vespula</taxon>
    </lineage>
</organism>
<keyword evidence="2" id="KW-1185">Reference proteome</keyword>
<comment type="caution">
    <text evidence="1">The sequence shown here is derived from an EMBL/GenBank/DDBJ whole genome shotgun (WGS) entry which is preliminary data.</text>
</comment>
<dbReference type="Proteomes" id="UP001607303">
    <property type="component" value="Unassembled WGS sequence"/>
</dbReference>
<sequence length="2543" mass="290099">MRSGDTQLRETCAFDRLLQSLVQLCFGLRRGNLENFAEGIAASINEQLNCEVGIVSCERGQQIRACDRLLQILVQLCFGLRQGNLENFAEGIPASINEHLNCEVGIVSCERGEQRRAFDRLLQLLVQLCFGLRRWNIENFAEGIPANSNCEVGILGCERRKQRLAFDRLLQLLVQLCFGLRRGNLEIFADATRAGINEELIKIYNSLFDFRLKCEVGILSFERRQQSCAFDRLLQSLVQLCFGLRRGNLENFAEGIPASINEQLNCEVGIVVCERGQQIRACDRLLQILVQLCFGLRQGNLENFAEGIPASINEQLNCEVGIVVCERGQQIRACDRLLQILVQLCFGLRQGNLENFAEGIPASINEHLNCEVGIVSCERGEQRRAFDRLLQLLVQLCFGLRRWNIENFAEGIPANSNCEVGILGCERRKQRLAFDRLLQLLVQLCFGLRRGNLEIFADATRAGINEELIKIYNSLFDFRLKCEVGILSFERRQQSCAFDRLLQSLVQLCFGLRRGNLENFAEGIPASINEQLNCEVGIVVCERGQQIRACDRLLQILVQLCFGLRQGNLENFAEGIPASINEQLNCEVGIVVCERGQQIRACDRLLQILVQLCFGLRQGNLENFAEGIPASINEQLNCEVGIVVCERGQQIRACDRLLQILVQLCFGLRQGNLENFAEGIPASINEHLNCEVGIVSCERGEQRRAFDRLLQLLVQLCFGLRRWNIENFAEGIPANSNCEVGILGCERRKQRLAFDRLLQLLVQLCFGLRRGNLEIFADATRAGINEELIKIYNSLFDFRLKCEVGILSFERRQQSCAFDRLLQSLVQLCFGLRRGNLENFAEGIPASINEQLNCEVGIVVCERGQQIRACDRLLQILVQLCFGLRQGNLENFAEGIPASINEQLNCEVGIVVCERGQQIRACDRLLQILVQLCFGLRQGNLENFAEGIPASINEHLNCEVGIVSCERGEQRRAFDRLLQLLVQLCFGLRRWNIENFAEGIPANSNCEVGILGCERRKQRLAFDRLLQLLVQLCFGLRRGNLEIFADATRAGINEELIKIYNSLFDFRLKCEVGILSFERRQQSCAFDRLLQSLVQLCFGLRRGNLENFAEGIPASINEQLNCEVGIVVCERGQQIRACDRLLQILVQLCFGLRQGNLENFAEGIPASINEQLNCEVGIVVCERGQQIRACDRLLQILVQLCFGLRQGNLENFAEGIPASINEHLNCEVGIVSCERGEQRRAFDRLLQLLVQLCFGLRRWNIEDFAEGIPANSNCEVGILGCERRKQRLAFDRLLQLLVQLCFGLRRGNLEIFADATRAGINEELIKIYNSLFDFRLKCEVGILSFERRQQSCAFDRLLQSLVQLCFGLRRGNLENFAEGIPASINEQLNCKVGIVVCERGQQILACDRLLQILVQLCFGLRQGNLENFAESIPASINEHLNCEVGIVSCERGEQRRAFDRLLQLLVQLCFGLRRWNIEDFAEGIPANSNCEVGILGCERRKQRLAFDRLLQLLVQLCFGLRRGNLEIFADATRAGINEELIKIYNSLFDFRLKCEVGILSFERRQQSCAFDRLLQSLVQLCFGLRRGNLENFAEGIPASINEQLNCKVGIVVCERGQQILACDRLLQILVQLCFGLRQGNLENFAESIPASINEHLNCEVGIVSCERGEQRRAFDRLLQLLVQLCFGLRRWNIEDFAEGIPANSNCEVGILGCERRKQRLAFDRLLQLLVQLCFGLRRGNLEIFADATRAGINEELIKIYNSLFDFRLKCEVGILSFERRQQSCAFDRLLQSLVQLCFGLRRGNLENFAEGIPASINEQLNCKVGIVVCERGQQILACDRLLQILVQLCFGLRQGNLENFAESIPASINEHLNCEVGIVSCERGEQRRAFDRLLQLLVQLCFGLRRWNIEDFAEGIPANSNCEVGILGCERRKQRLAFDRLLQLLVQLCFGLRRGNLEIFADATRAGINEELIKIYNSLFDFRLKCEVGILSFERRQQSCAFDRLLQSLVQLCFGLRRGNLENFAEGIPASINEHLNCEVGIVSCERGEQRRAFDRLLQLLVQLCFGLRRWNLEIFADATRAGINEELIKIYNSLFDFRLKCEVRILSFERRQQSCAFDRLLQSLVQLCFGLRRGNIEIFAGCLSSEYSRRVYASTILYYSYFRNSIFSLLFQTDFAFSGDFDNLSPRMDLEIFIFPEDFENLFTKIFGLLEDFENLLPRRNLEIFAFPADFENLSPRVDLEIFGLPADFENLSPRVDLEIFSLSRDFENLSSRMDLEIFALSEDFENLFTKIFGLPEDFENLLPRRNLEIFAFPADFENLSPRVDLEIFGLPADFENLSPRVDLEIFSLSRDFENLSSRMDLEIFALSEDFENLFTKIFGLPEDFENLLPRRNLEIFAFPADFENLSPRVDLEIFGLPADFENLSPRVDLEIFSLSRDFENLSSRMDLEIFALSEDFENLFTKIFGLLEDFENLLPRRNLEIFAFPADFENLSPQVDLEIFGLPENFENLSPRRDLEIFAFPVDLDNLSPRMDLEIFTLPED</sequence>
<name>A0ABD2D289_VESMC</name>